<comment type="subcellular location">
    <subcellularLocation>
        <location evidence="2">Mitochondrion</location>
    </subcellularLocation>
</comment>
<evidence type="ECO:0000256" key="10">
    <source>
        <dbReference type="ARBA" id="ARBA00023128"/>
    </source>
</evidence>
<dbReference type="SUPFAM" id="SSF52540">
    <property type="entry name" value="P-loop containing nucleoside triphosphate hydrolases"/>
    <property type="match status" value="1"/>
</dbReference>
<keyword evidence="7" id="KW-0809">Transit peptide</keyword>
<evidence type="ECO:0000256" key="14">
    <source>
        <dbReference type="ARBA" id="ARBA00081370"/>
    </source>
</evidence>
<dbReference type="Proteomes" id="UP000285301">
    <property type="component" value="Unassembled WGS sequence"/>
</dbReference>
<comment type="similarity">
    <text evidence="11">Belongs to the Mrp/NBP35 ATP-binding proteins family.</text>
</comment>
<dbReference type="GO" id="GO:0140663">
    <property type="term" value="F:ATP-dependent FeS chaperone activity"/>
    <property type="evidence" value="ECO:0007669"/>
    <property type="project" value="InterPro"/>
</dbReference>
<dbReference type="AlphaFoldDB" id="A0A3S3P8E9"/>
<keyword evidence="3" id="KW-0004">4Fe-4S</keyword>
<gene>
    <name evidence="15" type="ORF">B4U79_03872</name>
</gene>
<dbReference type="InterPro" id="IPR044304">
    <property type="entry name" value="NUBPL-like"/>
</dbReference>
<keyword evidence="16" id="KW-1185">Reference proteome</keyword>
<evidence type="ECO:0000313" key="15">
    <source>
        <dbReference type="EMBL" id="RWS14425.1"/>
    </source>
</evidence>
<dbReference type="Pfam" id="PF10609">
    <property type="entry name" value="ParA"/>
    <property type="match status" value="1"/>
</dbReference>
<sequence length="269" mass="29046">MAKGLPKKLPLAGVKHVVLVASGKGGVGKSSVAVNLANALFIENKTARVGILDADVFGPSIPKMMNLHSKPELNKQNLMIPLNNYGLKCMSMGFLVDEKEAFVWRGLMVMSAIGKLLRGVAWGSLDYLFVDMPPGTGDTQLSITQNIPVSGAVIVTTPQDVALDDARRGVTMFTKVGVSILGIVQNMSTFICEKCGHESHIFGQNGAERLAQELNVELLGNIPLDVKLRECCDSGQPVVLKYPECESSRAFHNIARKISEKLVSPLFVQ</sequence>
<evidence type="ECO:0000256" key="11">
    <source>
        <dbReference type="ARBA" id="ARBA00024036"/>
    </source>
</evidence>
<reference evidence="15 16" key="1">
    <citation type="journal article" date="2018" name="Gigascience">
        <title>Genomes of trombidid mites reveal novel predicted allergens and laterally-transferred genes associated with secondary metabolism.</title>
        <authorList>
            <person name="Dong X."/>
            <person name="Chaisiri K."/>
            <person name="Xia D."/>
            <person name="Armstrong S.D."/>
            <person name="Fang Y."/>
            <person name="Donnelly M.J."/>
            <person name="Kadowaki T."/>
            <person name="McGarry J.W."/>
            <person name="Darby A.C."/>
            <person name="Makepeace B.L."/>
        </authorList>
    </citation>
    <scope>NUCLEOTIDE SEQUENCE [LARGE SCALE GENOMIC DNA]</scope>
    <source>
        <strain evidence="15">UoL-WK</strain>
    </source>
</reference>
<evidence type="ECO:0000256" key="8">
    <source>
        <dbReference type="ARBA" id="ARBA00023004"/>
    </source>
</evidence>
<keyword evidence="10" id="KW-0496">Mitochondrion</keyword>
<dbReference type="GO" id="GO:0016226">
    <property type="term" value="P:iron-sulfur cluster assembly"/>
    <property type="evidence" value="ECO:0007669"/>
    <property type="project" value="InterPro"/>
</dbReference>
<name>A0A3S3P8E9_9ACAR</name>
<dbReference type="HAMAP" id="MF_02040">
    <property type="entry name" value="Mrp_NBP35"/>
    <property type="match status" value="1"/>
</dbReference>
<keyword evidence="8" id="KW-0408">Iron</keyword>
<dbReference type="InterPro" id="IPR033756">
    <property type="entry name" value="YlxH/NBP35"/>
</dbReference>
<dbReference type="PANTHER" id="PTHR42961">
    <property type="entry name" value="IRON-SULFUR PROTEIN NUBPL"/>
    <property type="match status" value="1"/>
</dbReference>
<comment type="function">
    <text evidence="12">Iron-sulfur cluster transfer protein involved in the assembly of the mitochondrial membrane respiratory chain NADH dehydrogenase (Complex I). May deliver one or more Fe-S clusters to complex I subunits.</text>
</comment>
<dbReference type="InterPro" id="IPR027417">
    <property type="entry name" value="P-loop_NTPase"/>
</dbReference>
<dbReference type="CDD" id="cd02037">
    <property type="entry name" value="Mrp_NBP35"/>
    <property type="match status" value="1"/>
</dbReference>
<organism evidence="15 16">
    <name type="scientific">Dinothrombium tinctorium</name>
    <dbReference type="NCBI Taxonomy" id="1965070"/>
    <lineage>
        <taxon>Eukaryota</taxon>
        <taxon>Metazoa</taxon>
        <taxon>Ecdysozoa</taxon>
        <taxon>Arthropoda</taxon>
        <taxon>Chelicerata</taxon>
        <taxon>Arachnida</taxon>
        <taxon>Acari</taxon>
        <taxon>Acariformes</taxon>
        <taxon>Trombidiformes</taxon>
        <taxon>Prostigmata</taxon>
        <taxon>Anystina</taxon>
        <taxon>Parasitengona</taxon>
        <taxon>Trombidioidea</taxon>
        <taxon>Trombidiidae</taxon>
        <taxon>Dinothrombium</taxon>
    </lineage>
</organism>
<evidence type="ECO:0000256" key="9">
    <source>
        <dbReference type="ARBA" id="ARBA00023014"/>
    </source>
</evidence>
<evidence type="ECO:0000256" key="12">
    <source>
        <dbReference type="ARBA" id="ARBA00056637"/>
    </source>
</evidence>
<comment type="cofactor">
    <cofactor evidence="1">
        <name>[4Fe-4S] cluster</name>
        <dbReference type="ChEBI" id="CHEBI:49883"/>
    </cofactor>
</comment>
<dbReference type="EMBL" id="NCKU01000727">
    <property type="protein sequence ID" value="RWS14425.1"/>
    <property type="molecule type" value="Genomic_DNA"/>
</dbReference>
<keyword evidence="5" id="KW-0547">Nucleotide-binding</keyword>
<dbReference type="FunFam" id="3.40.50.300:FF:000709">
    <property type="entry name" value="Iron-sulfur protein NUBPL isoform X1"/>
    <property type="match status" value="1"/>
</dbReference>
<evidence type="ECO:0000256" key="7">
    <source>
        <dbReference type="ARBA" id="ARBA00022946"/>
    </source>
</evidence>
<keyword evidence="6" id="KW-0067">ATP-binding</keyword>
<dbReference type="OrthoDB" id="1741334at2759"/>
<dbReference type="GO" id="GO:0046872">
    <property type="term" value="F:metal ion binding"/>
    <property type="evidence" value="ECO:0007669"/>
    <property type="project" value="UniProtKB-KW"/>
</dbReference>
<evidence type="ECO:0000313" key="16">
    <source>
        <dbReference type="Proteomes" id="UP000285301"/>
    </source>
</evidence>
<keyword evidence="9" id="KW-0411">Iron-sulfur</keyword>
<dbReference type="PANTHER" id="PTHR42961:SF2">
    <property type="entry name" value="IRON-SULFUR PROTEIN NUBPL"/>
    <property type="match status" value="1"/>
</dbReference>
<dbReference type="GO" id="GO:0032981">
    <property type="term" value="P:mitochondrial respiratory chain complex I assembly"/>
    <property type="evidence" value="ECO:0007669"/>
    <property type="project" value="TreeGrafter"/>
</dbReference>
<evidence type="ECO:0000256" key="4">
    <source>
        <dbReference type="ARBA" id="ARBA00022723"/>
    </source>
</evidence>
<evidence type="ECO:0000256" key="2">
    <source>
        <dbReference type="ARBA" id="ARBA00004173"/>
    </source>
</evidence>
<protein>
    <recommendedName>
        <fullName evidence="13">Iron-sulfur cluster transfer protein NUBPL</fullName>
    </recommendedName>
    <alternativeName>
        <fullName evidence="14">Nucleotide-binding protein-like</fullName>
    </alternativeName>
</protein>
<dbReference type="GO" id="GO:0005759">
    <property type="term" value="C:mitochondrial matrix"/>
    <property type="evidence" value="ECO:0007669"/>
    <property type="project" value="UniProtKB-ARBA"/>
</dbReference>
<dbReference type="STRING" id="1965070.A0A3S3P8E9"/>
<keyword evidence="4" id="KW-0479">Metal-binding</keyword>
<evidence type="ECO:0000256" key="3">
    <source>
        <dbReference type="ARBA" id="ARBA00022485"/>
    </source>
</evidence>
<evidence type="ECO:0000256" key="13">
    <source>
        <dbReference type="ARBA" id="ARBA00069083"/>
    </source>
</evidence>
<evidence type="ECO:0000256" key="5">
    <source>
        <dbReference type="ARBA" id="ARBA00022741"/>
    </source>
</evidence>
<evidence type="ECO:0000256" key="6">
    <source>
        <dbReference type="ARBA" id="ARBA00022840"/>
    </source>
</evidence>
<dbReference type="InterPro" id="IPR019591">
    <property type="entry name" value="Mrp/NBP35_ATP-bd"/>
</dbReference>
<comment type="caution">
    <text evidence="15">The sequence shown here is derived from an EMBL/GenBank/DDBJ whole genome shotgun (WGS) entry which is preliminary data.</text>
</comment>
<proteinExistence type="inferred from homology"/>
<accession>A0A3S3P8E9</accession>
<evidence type="ECO:0000256" key="1">
    <source>
        <dbReference type="ARBA" id="ARBA00001966"/>
    </source>
</evidence>
<dbReference type="Gene3D" id="3.40.50.300">
    <property type="entry name" value="P-loop containing nucleotide triphosphate hydrolases"/>
    <property type="match status" value="1"/>
</dbReference>
<dbReference type="GO" id="GO:0005524">
    <property type="term" value="F:ATP binding"/>
    <property type="evidence" value="ECO:0007669"/>
    <property type="project" value="UniProtKB-KW"/>
</dbReference>
<dbReference type="GO" id="GO:0051539">
    <property type="term" value="F:4 iron, 4 sulfur cluster binding"/>
    <property type="evidence" value="ECO:0007669"/>
    <property type="project" value="UniProtKB-KW"/>
</dbReference>